<reference evidence="1 2" key="1">
    <citation type="submission" date="2024-01" db="EMBL/GenBank/DDBJ databases">
        <title>A draft genome for the cacao thread blight pathogen Marasmiellus scandens.</title>
        <authorList>
            <person name="Baruah I.K."/>
            <person name="Leung J."/>
            <person name="Bukari Y."/>
            <person name="Amoako-Attah I."/>
            <person name="Meinhardt L.W."/>
            <person name="Bailey B.A."/>
            <person name="Cohen S.P."/>
        </authorList>
    </citation>
    <scope>NUCLEOTIDE SEQUENCE [LARGE SCALE GENOMIC DNA]</scope>
    <source>
        <strain evidence="1 2">GH-19</strain>
    </source>
</reference>
<proteinExistence type="predicted"/>
<accession>A0ABR1K4T5</accession>
<dbReference type="PANTHER" id="PTHR39214">
    <property type="entry name" value="MICROBODY (PEROXISOME) BIOGENESIS PROTEIN PEROXIN 8 (EUROFUNG)"/>
    <property type="match status" value="1"/>
</dbReference>
<name>A0ABR1K4T5_9AGAR</name>
<sequence>MLPLTTDAAATAVTNLQVYTFASLTNLVALFRQAAHVKRNVHPILDGLDGAHPVLRLAASTGLVLGLSDRALPLSSRLQNHLIIALAQIMAMYTSVEWEHNSHDTLALALILSAQSLPLISPERLEALPLETLVHLLTISLVFAFNENDFVNVASLSRLTALSLSLLLDSYQGLASAQECLISLRDLAARPNPPKPLLFSTVMIADAVLSSVVYIPPSRYSEITPFTLAHTTLDAFSHMSALISDFGGVASTSSDTFRELRKTTYLALDILASSSCDAFIDQLPYDSLHQKSFALACIEQLVPALSEECIVGKVWGLVEPYLASPALSNRQVYESAHSVVLAIFARVQAEALPSPSSKGKAKSTNLAEFSTTLLPSYTQTLIQNSSSDEGLTTTQLCMAFEATVRCAIVCDSSLSLTSSILDQLIDAAKTCASEEQAHRLHLALISSLPALPNTEGLLEKMLEECKKIVLADSDKIELVQVIYKQLLERVGDLEKEVVVRWWYENLPIFEASLGDGEHKQDSEHSWGDWIRARL</sequence>
<dbReference type="Proteomes" id="UP001498398">
    <property type="component" value="Unassembled WGS sequence"/>
</dbReference>
<gene>
    <name evidence="1" type="ORF">VKT23_003831</name>
</gene>
<dbReference type="InterPro" id="IPR055334">
    <property type="entry name" value="PEX8-like"/>
</dbReference>
<comment type="caution">
    <text evidence="1">The sequence shown here is derived from an EMBL/GenBank/DDBJ whole genome shotgun (WGS) entry which is preliminary data.</text>
</comment>
<organism evidence="1 2">
    <name type="scientific">Marasmiellus scandens</name>
    <dbReference type="NCBI Taxonomy" id="2682957"/>
    <lineage>
        <taxon>Eukaryota</taxon>
        <taxon>Fungi</taxon>
        <taxon>Dikarya</taxon>
        <taxon>Basidiomycota</taxon>
        <taxon>Agaricomycotina</taxon>
        <taxon>Agaricomycetes</taxon>
        <taxon>Agaricomycetidae</taxon>
        <taxon>Agaricales</taxon>
        <taxon>Marasmiineae</taxon>
        <taxon>Omphalotaceae</taxon>
        <taxon>Marasmiellus</taxon>
    </lineage>
</organism>
<evidence type="ECO:0000313" key="2">
    <source>
        <dbReference type="Proteomes" id="UP001498398"/>
    </source>
</evidence>
<dbReference type="PANTHER" id="PTHR39214:SF1">
    <property type="entry name" value="MICROBODY (PEROXISOME) BIOGENESIS PROTEIN PEROXIN 8 (EUROFUNG)"/>
    <property type="match status" value="1"/>
</dbReference>
<dbReference type="EMBL" id="JBANRG010000003">
    <property type="protein sequence ID" value="KAK7469352.1"/>
    <property type="molecule type" value="Genomic_DNA"/>
</dbReference>
<protein>
    <submittedName>
        <fullName evidence="1">Uncharacterized protein</fullName>
    </submittedName>
</protein>
<keyword evidence="2" id="KW-1185">Reference proteome</keyword>
<evidence type="ECO:0000313" key="1">
    <source>
        <dbReference type="EMBL" id="KAK7469352.1"/>
    </source>
</evidence>